<dbReference type="SUPFAM" id="SSF81301">
    <property type="entry name" value="Nucleotidyltransferase"/>
    <property type="match status" value="1"/>
</dbReference>
<dbReference type="PANTHER" id="PTHR12271:SF40">
    <property type="entry name" value="POLY(A) RNA POLYMERASE GLD2"/>
    <property type="match status" value="1"/>
</dbReference>
<evidence type="ECO:0000313" key="10">
    <source>
        <dbReference type="EMBL" id="JAT37378.1"/>
    </source>
</evidence>
<comment type="cofactor">
    <cofactor evidence="1">
        <name>Mn(2+)</name>
        <dbReference type="ChEBI" id="CHEBI:29035"/>
    </cofactor>
</comment>
<evidence type="ECO:0000259" key="8">
    <source>
        <dbReference type="Pfam" id="PF03828"/>
    </source>
</evidence>
<dbReference type="Pfam" id="PF19088">
    <property type="entry name" value="TUTase"/>
    <property type="match status" value="1"/>
</dbReference>
<proteinExistence type="inferred from homology"/>
<dbReference type="Gene3D" id="3.30.460.10">
    <property type="entry name" value="Beta Polymerase, domain 2"/>
    <property type="match status" value="1"/>
</dbReference>
<gene>
    <name evidence="10" type="ORF">g.21109</name>
</gene>
<feature type="domain" description="Terminal uridylyltransferase 4/7 nucleotidyltransferase" evidence="9">
    <location>
        <begin position="225"/>
        <end position="359"/>
    </location>
</feature>
<feature type="domain" description="PAP-associated" evidence="8">
    <location>
        <begin position="467"/>
        <end position="504"/>
    </location>
</feature>
<sequence length="712" mass="81147">MSEAAAFVPEAAVSSPKKRNRPPKKKQKNDTFKNQPKTELKETQEADFGKAVHKTERENVSQSQNAGSSKTATPEKKNTGQSQPFQRTYNGKKKNNGTPKKTNSAQSQNNSPIQKTVQQEDRHVRANEGTAQARVSRDEKWRQMEVQRRQVEEERRRKWYHHFLSKPNDLLTLDRNKVMVLKSVERTRPQAQFLCRVCNYYCDNMAVVTTHIQKNTHQRLLQDYNDEITLRELPEPTREQLTVLNSYLTKLVTVRGMDPGDLETRRTIAVLVGELVATNLPGCSIRLFGSSIHGLGLKSGDVNIDLQVPKDALPPAMLKEVAALLSNSTHFVNVVKNFECEFPYVSFHYKKSGELCSISLNNERAVSLAILLSKYTPLDPRLAQLATLFRSWGQMTETDKPQEGTWPGYAFYLMTIFYLQQCPDPVLPVLNDLLIEKGDSESANTTKVLGMNVSDIKEKWKTDNKQNLASLWIGLLKFYTIDFNYTEYIVCIDSSTLIPRKTRKIFIVDPFLPTRNVARSVTCNSMFYYIQGCLMTTCRYFSTPQIQGGPLFGNIYIPATNYHADHRALLFTHDRINSQLVQLLLKLDPNFRQSPVGVTESINELMQLMHMNDFCNIDNMPVSYLERGIPPPRQVYWVMCVSPSDAKLLVSSVQSRVLEYNFTIPNCTGGQKAPKICGICRREGHLKDNCPEERLPPLEPLPERTPEAMRVL</sequence>
<evidence type="ECO:0000256" key="7">
    <source>
        <dbReference type="SAM" id="MobiDB-lite"/>
    </source>
</evidence>
<keyword evidence="3" id="KW-0808">Transferase</keyword>
<dbReference type="GO" id="GO:0016779">
    <property type="term" value="F:nucleotidyltransferase activity"/>
    <property type="evidence" value="ECO:0007669"/>
    <property type="project" value="InterPro"/>
</dbReference>
<dbReference type="AlphaFoldDB" id="A0A1B6MN48"/>
<protein>
    <submittedName>
        <fullName evidence="10">Uncharacterized protein</fullName>
    </submittedName>
</protein>
<dbReference type="InterPro" id="IPR002058">
    <property type="entry name" value="PAP_assoc"/>
</dbReference>
<evidence type="ECO:0000259" key="9">
    <source>
        <dbReference type="Pfam" id="PF19088"/>
    </source>
</evidence>
<evidence type="ECO:0000256" key="6">
    <source>
        <dbReference type="ARBA" id="ARBA00038491"/>
    </source>
</evidence>
<evidence type="ECO:0000256" key="4">
    <source>
        <dbReference type="ARBA" id="ARBA00022723"/>
    </source>
</evidence>
<keyword evidence="4" id="KW-0479">Metal-binding</keyword>
<dbReference type="Gene3D" id="1.10.1410.10">
    <property type="match status" value="1"/>
</dbReference>
<dbReference type="InterPro" id="IPR045100">
    <property type="entry name" value="TUT4/7_NTP_transf"/>
</dbReference>
<feature type="region of interest" description="Disordered" evidence="7">
    <location>
        <begin position="691"/>
        <end position="712"/>
    </location>
</feature>
<feature type="compositionally biased region" description="Basic and acidic residues" evidence="7">
    <location>
        <begin position="28"/>
        <end position="59"/>
    </location>
</feature>
<dbReference type="SUPFAM" id="SSF81631">
    <property type="entry name" value="PAP/OAS1 substrate-binding domain"/>
    <property type="match status" value="1"/>
</dbReference>
<feature type="compositionally biased region" description="Polar residues" evidence="7">
    <location>
        <begin position="79"/>
        <end position="89"/>
    </location>
</feature>
<dbReference type="GO" id="GO:0046872">
    <property type="term" value="F:metal ion binding"/>
    <property type="evidence" value="ECO:0007669"/>
    <property type="project" value="UniProtKB-KW"/>
</dbReference>
<feature type="compositionally biased region" description="Polar residues" evidence="7">
    <location>
        <begin position="60"/>
        <end position="72"/>
    </location>
</feature>
<evidence type="ECO:0000256" key="1">
    <source>
        <dbReference type="ARBA" id="ARBA00001936"/>
    </source>
</evidence>
<dbReference type="EMBL" id="GEBQ01002599">
    <property type="protein sequence ID" value="JAT37378.1"/>
    <property type="molecule type" value="Transcribed_RNA"/>
</dbReference>
<dbReference type="CDD" id="cd05402">
    <property type="entry name" value="NT_PAP_TUTase"/>
    <property type="match status" value="1"/>
</dbReference>
<feature type="compositionally biased region" description="Basic and acidic residues" evidence="7">
    <location>
        <begin position="135"/>
        <end position="150"/>
    </location>
</feature>
<accession>A0A1B6MN48</accession>
<organism evidence="10">
    <name type="scientific">Graphocephala atropunctata</name>
    <dbReference type="NCBI Taxonomy" id="36148"/>
    <lineage>
        <taxon>Eukaryota</taxon>
        <taxon>Metazoa</taxon>
        <taxon>Ecdysozoa</taxon>
        <taxon>Arthropoda</taxon>
        <taxon>Hexapoda</taxon>
        <taxon>Insecta</taxon>
        <taxon>Pterygota</taxon>
        <taxon>Neoptera</taxon>
        <taxon>Paraneoptera</taxon>
        <taxon>Hemiptera</taxon>
        <taxon>Auchenorrhyncha</taxon>
        <taxon>Membracoidea</taxon>
        <taxon>Cicadellidae</taxon>
        <taxon>Cicadellinae</taxon>
        <taxon>Cicadellini</taxon>
        <taxon>Graphocephala</taxon>
    </lineage>
</organism>
<dbReference type="InterPro" id="IPR043519">
    <property type="entry name" value="NT_sf"/>
</dbReference>
<reference evidence="10" key="1">
    <citation type="submission" date="2015-11" db="EMBL/GenBank/DDBJ databases">
        <title>De novo transcriptome assembly of four potential Pierce s Disease insect vectors from Arizona vineyards.</title>
        <authorList>
            <person name="Tassone E.E."/>
        </authorList>
    </citation>
    <scope>NUCLEOTIDE SEQUENCE</scope>
</reference>
<dbReference type="GO" id="GO:0031123">
    <property type="term" value="P:RNA 3'-end processing"/>
    <property type="evidence" value="ECO:0007669"/>
    <property type="project" value="TreeGrafter"/>
</dbReference>
<feature type="compositionally biased region" description="Basic residues" evidence="7">
    <location>
        <begin position="16"/>
        <end position="27"/>
    </location>
</feature>
<comment type="similarity">
    <text evidence="6">Belongs to the DNA polymerase type-B-like family. GLD2 subfamily.</text>
</comment>
<evidence type="ECO:0000256" key="2">
    <source>
        <dbReference type="ARBA" id="ARBA00001946"/>
    </source>
</evidence>
<name>A0A1B6MN48_9HEMI</name>
<feature type="non-terminal residue" evidence="10">
    <location>
        <position position="712"/>
    </location>
</feature>
<dbReference type="PANTHER" id="PTHR12271">
    <property type="entry name" value="POLY A POLYMERASE CID PAP -RELATED"/>
    <property type="match status" value="1"/>
</dbReference>
<dbReference type="Pfam" id="PF03828">
    <property type="entry name" value="PAP_assoc"/>
    <property type="match status" value="1"/>
</dbReference>
<feature type="compositionally biased region" description="Polar residues" evidence="7">
    <location>
        <begin position="104"/>
        <end position="117"/>
    </location>
</feature>
<evidence type="ECO:0000256" key="5">
    <source>
        <dbReference type="ARBA" id="ARBA00022842"/>
    </source>
</evidence>
<feature type="region of interest" description="Disordered" evidence="7">
    <location>
        <begin position="1"/>
        <end position="150"/>
    </location>
</feature>
<evidence type="ECO:0000256" key="3">
    <source>
        <dbReference type="ARBA" id="ARBA00022679"/>
    </source>
</evidence>
<comment type="cofactor">
    <cofactor evidence="2">
        <name>Mg(2+)</name>
        <dbReference type="ChEBI" id="CHEBI:18420"/>
    </cofactor>
</comment>
<keyword evidence="5" id="KW-0460">Magnesium</keyword>